<feature type="non-terminal residue" evidence="3">
    <location>
        <position position="1"/>
    </location>
</feature>
<dbReference type="Proteomes" id="UP000623967">
    <property type="component" value="Unassembled WGS sequence"/>
</dbReference>
<keyword evidence="4" id="KW-1185">Reference proteome</keyword>
<comment type="similarity">
    <text evidence="1">Belongs to the D-glutamate cyclase family.</text>
</comment>
<dbReference type="SUPFAM" id="SSF160920">
    <property type="entry name" value="PSTPO5379-like"/>
    <property type="match status" value="1"/>
</dbReference>
<comment type="caution">
    <text evidence="3">The sequence shown here is derived from an EMBL/GenBank/DDBJ whole genome shotgun (WGS) entry which is preliminary data.</text>
</comment>
<organism evidence="3 4">
    <name type="scientific">Neobacillus paridis</name>
    <dbReference type="NCBI Taxonomy" id="2803862"/>
    <lineage>
        <taxon>Bacteria</taxon>
        <taxon>Bacillati</taxon>
        <taxon>Bacillota</taxon>
        <taxon>Bacilli</taxon>
        <taxon>Bacillales</taxon>
        <taxon>Bacillaceae</taxon>
        <taxon>Neobacillus</taxon>
    </lineage>
</organism>
<dbReference type="PANTHER" id="PTHR32022">
    <property type="entry name" value="D-GLUTAMATE CYCLASE, MITOCHONDRIAL"/>
    <property type="match status" value="1"/>
</dbReference>
<proteinExistence type="inferred from homology"/>
<dbReference type="EMBL" id="JAESWB010000244">
    <property type="protein sequence ID" value="MBL4953784.1"/>
    <property type="molecule type" value="Genomic_DNA"/>
</dbReference>
<name>A0ABS1TR37_9BACI</name>
<evidence type="ECO:0000313" key="3">
    <source>
        <dbReference type="EMBL" id="MBL4953784.1"/>
    </source>
</evidence>
<dbReference type="PANTHER" id="PTHR32022:SF10">
    <property type="entry name" value="D-GLUTAMATE CYCLASE, MITOCHONDRIAL"/>
    <property type="match status" value="1"/>
</dbReference>
<evidence type="ECO:0000256" key="2">
    <source>
        <dbReference type="ARBA" id="ARBA00023239"/>
    </source>
</evidence>
<dbReference type="Pfam" id="PF07286">
    <property type="entry name" value="D-Glu_cyclase"/>
    <property type="match status" value="1"/>
</dbReference>
<sequence>WRDDLVVFLLGCSFSFENALIREGIALRHLEQRKNVAMYKTNLACHSAGCLRGNMVVSMRPIKASDVVRAVEITARYPRVHGTPVHVGFPQGLGITDLSKPDFGDPVPLMDDELPVFWACGVTPQYIAELSKLPFCITHSPGKMLVTDLRNEEFA</sequence>
<dbReference type="InterPro" id="IPR038021">
    <property type="entry name" value="Putative_hydro-lyase"/>
</dbReference>
<dbReference type="Gene3D" id="3.30.2040.10">
    <property type="entry name" value="PSTPO5379-like domain"/>
    <property type="match status" value="1"/>
</dbReference>
<gene>
    <name evidence="3" type="ORF">JK635_16495</name>
</gene>
<evidence type="ECO:0000256" key="1">
    <source>
        <dbReference type="ARBA" id="ARBA00007896"/>
    </source>
</evidence>
<evidence type="ECO:0000313" key="4">
    <source>
        <dbReference type="Proteomes" id="UP000623967"/>
    </source>
</evidence>
<reference evidence="3 4" key="1">
    <citation type="submission" date="2021-01" db="EMBL/GenBank/DDBJ databases">
        <title>Genome public.</title>
        <authorList>
            <person name="Liu C."/>
            <person name="Sun Q."/>
        </authorList>
    </citation>
    <scope>NUCLEOTIDE SEQUENCE [LARGE SCALE GENOMIC DNA]</scope>
    <source>
        <strain evidence="3 4">YIM B02564</strain>
    </source>
</reference>
<protein>
    <submittedName>
        <fullName evidence="3">DUF1445 domain-containing protein</fullName>
    </submittedName>
</protein>
<accession>A0ABS1TR37</accession>
<keyword evidence="2" id="KW-0456">Lyase</keyword>
<dbReference type="InterPro" id="IPR009906">
    <property type="entry name" value="D-Glu_cyclase"/>
</dbReference>